<dbReference type="Proteomes" id="UP001629244">
    <property type="component" value="Unassembled WGS sequence"/>
</dbReference>
<sequence>MVRHDADAVLAARDAGRADRMRFEAAVLLTTDARWIDVVTMYLPLEVNLRLRPRLVEQLRPGTRVVSHAFDMGDRKPDAKPRAGGSTVYRWRIPDTPPELAERDHARPR</sequence>
<proteinExistence type="predicted"/>
<dbReference type="RefSeq" id="WP_408080263.1">
    <property type="nucleotide sequence ID" value="NZ_JBELQC010000003.1"/>
</dbReference>
<organism evidence="2 3">
    <name type="scientific">Sphingomonas plantiphila</name>
    <dbReference type="NCBI Taxonomy" id="3163295"/>
    <lineage>
        <taxon>Bacteria</taxon>
        <taxon>Pseudomonadati</taxon>
        <taxon>Pseudomonadota</taxon>
        <taxon>Alphaproteobacteria</taxon>
        <taxon>Sphingomonadales</taxon>
        <taxon>Sphingomonadaceae</taxon>
        <taxon>Sphingomonas</taxon>
    </lineage>
</organism>
<comment type="caution">
    <text evidence="2">The sequence shown here is derived from an EMBL/GenBank/DDBJ whole genome shotgun (WGS) entry which is preliminary data.</text>
</comment>
<keyword evidence="3" id="KW-1185">Reference proteome</keyword>
<dbReference type="EMBL" id="JBELQC010000003">
    <property type="protein sequence ID" value="MFL9842521.1"/>
    <property type="molecule type" value="Genomic_DNA"/>
</dbReference>
<evidence type="ECO:0000256" key="1">
    <source>
        <dbReference type="SAM" id="MobiDB-lite"/>
    </source>
</evidence>
<feature type="region of interest" description="Disordered" evidence="1">
    <location>
        <begin position="71"/>
        <end position="109"/>
    </location>
</feature>
<reference evidence="2 3" key="1">
    <citation type="submission" date="2024-06" db="EMBL/GenBank/DDBJ databases">
        <authorList>
            <person name="Kaempfer P."/>
            <person name="Viver T."/>
        </authorList>
    </citation>
    <scope>NUCLEOTIDE SEQUENCE [LARGE SCALE GENOMIC DNA]</scope>
    <source>
        <strain evidence="2 3">ST-64</strain>
    </source>
</reference>
<dbReference type="InterPro" id="IPR029063">
    <property type="entry name" value="SAM-dependent_MTases_sf"/>
</dbReference>
<gene>
    <name evidence="2" type="ORF">ABS767_16240</name>
</gene>
<name>A0ABW8YTN2_9SPHN</name>
<feature type="compositionally biased region" description="Basic and acidic residues" evidence="1">
    <location>
        <begin position="71"/>
        <end position="81"/>
    </location>
</feature>
<accession>A0ABW8YTN2</accession>
<protein>
    <submittedName>
        <fullName evidence="2">Uncharacterized protein</fullName>
    </submittedName>
</protein>
<evidence type="ECO:0000313" key="3">
    <source>
        <dbReference type="Proteomes" id="UP001629244"/>
    </source>
</evidence>
<evidence type="ECO:0000313" key="2">
    <source>
        <dbReference type="EMBL" id="MFL9842521.1"/>
    </source>
</evidence>
<dbReference type="Gene3D" id="3.40.50.150">
    <property type="entry name" value="Vaccinia Virus protein VP39"/>
    <property type="match status" value="1"/>
</dbReference>
<feature type="compositionally biased region" description="Basic and acidic residues" evidence="1">
    <location>
        <begin position="100"/>
        <end position="109"/>
    </location>
</feature>